<evidence type="ECO:0000313" key="2">
    <source>
        <dbReference type="Proteomes" id="UP000187209"/>
    </source>
</evidence>
<evidence type="ECO:0000313" key="1">
    <source>
        <dbReference type="EMBL" id="OMJ83627.1"/>
    </source>
</evidence>
<dbReference type="EMBL" id="MPUH01000297">
    <property type="protein sequence ID" value="OMJ83627.1"/>
    <property type="molecule type" value="Genomic_DNA"/>
</dbReference>
<protein>
    <submittedName>
        <fullName evidence="1">Uncharacterized protein</fullName>
    </submittedName>
</protein>
<dbReference type="AlphaFoldDB" id="A0A1R2C3Q8"/>
<keyword evidence="2" id="KW-1185">Reference proteome</keyword>
<gene>
    <name evidence="1" type="ORF">SteCoe_15416</name>
</gene>
<dbReference type="Proteomes" id="UP000187209">
    <property type="component" value="Unassembled WGS sequence"/>
</dbReference>
<name>A0A1R2C3Q8_9CILI</name>
<organism evidence="1 2">
    <name type="scientific">Stentor coeruleus</name>
    <dbReference type="NCBI Taxonomy" id="5963"/>
    <lineage>
        <taxon>Eukaryota</taxon>
        <taxon>Sar</taxon>
        <taxon>Alveolata</taxon>
        <taxon>Ciliophora</taxon>
        <taxon>Postciliodesmatophora</taxon>
        <taxon>Heterotrichea</taxon>
        <taxon>Heterotrichida</taxon>
        <taxon>Stentoridae</taxon>
        <taxon>Stentor</taxon>
    </lineage>
</organism>
<reference evidence="1 2" key="1">
    <citation type="submission" date="2016-11" db="EMBL/GenBank/DDBJ databases">
        <title>The macronuclear genome of Stentor coeruleus: a giant cell with tiny introns.</title>
        <authorList>
            <person name="Slabodnick M."/>
            <person name="Ruby J.G."/>
            <person name="Reiff S.B."/>
            <person name="Swart E.C."/>
            <person name="Gosai S."/>
            <person name="Prabakaran S."/>
            <person name="Witkowska E."/>
            <person name="Larue G.E."/>
            <person name="Fisher S."/>
            <person name="Freeman R.M."/>
            <person name="Gunawardena J."/>
            <person name="Chu W."/>
            <person name="Stover N.A."/>
            <person name="Gregory B.D."/>
            <person name="Nowacki M."/>
            <person name="Derisi J."/>
            <person name="Roy S.W."/>
            <person name="Marshall W.F."/>
            <person name="Sood P."/>
        </authorList>
    </citation>
    <scope>NUCLEOTIDE SEQUENCE [LARGE SCALE GENOMIC DNA]</scope>
    <source>
        <strain evidence="1">WM001</strain>
    </source>
</reference>
<sequence>MNLTRQGAIRATNTELIKSLMSNKKQLENLEKEIYKKNRHRASRSSSISSSYRPFTPESFIRREINCRDLKGQIHRLEEENEGLDVLSKTGDALAWDFNKKNYGTERICRRKKNIITIPTAKIIETKSATCNNTPKEKKGFRFKEKDFRGKAYKVKRWKFTAILRI</sequence>
<proteinExistence type="predicted"/>
<accession>A0A1R2C3Q8</accession>
<comment type="caution">
    <text evidence="1">The sequence shown here is derived from an EMBL/GenBank/DDBJ whole genome shotgun (WGS) entry which is preliminary data.</text>
</comment>